<evidence type="ECO:0000256" key="1">
    <source>
        <dbReference type="SAM" id="SignalP"/>
    </source>
</evidence>
<evidence type="ECO:0008006" key="4">
    <source>
        <dbReference type="Google" id="ProtNLM"/>
    </source>
</evidence>
<keyword evidence="3" id="KW-1185">Reference proteome</keyword>
<evidence type="ECO:0000313" key="2">
    <source>
        <dbReference type="EMBL" id="MBD3844831.1"/>
    </source>
</evidence>
<gene>
    <name evidence="2" type="ORF">IED13_03905</name>
</gene>
<dbReference type="AlphaFoldDB" id="A0A927E8G9"/>
<feature type="chain" id="PRO_5037625348" description="DUF3313 domain-containing protein" evidence="1">
    <location>
        <begin position="27"/>
        <end position="198"/>
    </location>
</feature>
<name>A0A927E8G9_9HYPH</name>
<accession>A0A927E8G9</accession>
<dbReference type="Proteomes" id="UP000619295">
    <property type="component" value="Unassembled WGS sequence"/>
</dbReference>
<sequence length="198" mass="21161">MIRLLSLALIVLSLGGCISVSNTIPADEIASFGLKSVQVGYDQSAAIWWGDAERAYAASKGLPAIQSDELGKTEEGRAYVREAAARKIATALERTLKPELSGSRPVTLRVTIKNLMISSAIQRVLVGGDHRITAHVDLIDGKSGKILLAVPDLTVNALAGQGIGGALLDQAFMPDPIDRVSSNFAQRYADWLLHKQQS</sequence>
<dbReference type="RefSeq" id="WP_142020713.1">
    <property type="nucleotide sequence ID" value="NZ_JACXWY010000002.1"/>
</dbReference>
<reference evidence="2" key="1">
    <citation type="submission" date="2020-09" db="EMBL/GenBank/DDBJ databases">
        <title>Bosea spartocytisi sp. nov. a root nodule endophyte of Spartocytisus supranubius in the high mountain ecosystem fo the Teide National Park (Canary Islands, Spain).</title>
        <authorList>
            <person name="Pulido-Suarez L."/>
            <person name="Peix A."/>
            <person name="Igual J.M."/>
            <person name="Socas-Perez N."/>
            <person name="Velazquez E."/>
            <person name="Flores-Felix J.D."/>
            <person name="Leon-Barrios M."/>
        </authorList>
    </citation>
    <scope>NUCLEOTIDE SEQUENCE</scope>
    <source>
        <strain evidence="2">SSUT16</strain>
    </source>
</reference>
<organism evidence="2 3">
    <name type="scientific">Bosea spartocytisi</name>
    <dbReference type="NCBI Taxonomy" id="2773451"/>
    <lineage>
        <taxon>Bacteria</taxon>
        <taxon>Pseudomonadati</taxon>
        <taxon>Pseudomonadota</taxon>
        <taxon>Alphaproteobacteria</taxon>
        <taxon>Hyphomicrobiales</taxon>
        <taxon>Boseaceae</taxon>
        <taxon>Bosea</taxon>
    </lineage>
</organism>
<proteinExistence type="predicted"/>
<feature type="signal peptide" evidence="1">
    <location>
        <begin position="1"/>
        <end position="26"/>
    </location>
</feature>
<protein>
    <recommendedName>
        <fullName evidence="4">DUF3313 domain-containing protein</fullName>
    </recommendedName>
</protein>
<evidence type="ECO:0000313" key="3">
    <source>
        <dbReference type="Proteomes" id="UP000619295"/>
    </source>
</evidence>
<dbReference type="EMBL" id="JACXWY010000002">
    <property type="protein sequence ID" value="MBD3844831.1"/>
    <property type="molecule type" value="Genomic_DNA"/>
</dbReference>
<comment type="caution">
    <text evidence="2">The sequence shown here is derived from an EMBL/GenBank/DDBJ whole genome shotgun (WGS) entry which is preliminary data.</text>
</comment>
<keyword evidence="1" id="KW-0732">Signal</keyword>
<dbReference type="PROSITE" id="PS51257">
    <property type="entry name" value="PROKAR_LIPOPROTEIN"/>
    <property type="match status" value="1"/>
</dbReference>